<feature type="region of interest" description="Disordered" evidence="1">
    <location>
        <begin position="1"/>
        <end position="24"/>
    </location>
</feature>
<protein>
    <submittedName>
        <fullName evidence="2">Uncharacterized protein</fullName>
    </submittedName>
</protein>
<name>A0A9W6ZRG2_9STRA</name>
<dbReference type="Proteomes" id="UP001162640">
    <property type="component" value="Unassembled WGS sequence"/>
</dbReference>
<evidence type="ECO:0000313" key="2">
    <source>
        <dbReference type="EMBL" id="GMH59384.1"/>
    </source>
</evidence>
<accession>A0A9W6ZRG2</accession>
<reference evidence="3" key="1">
    <citation type="journal article" date="2023" name="Commun. Biol.">
        <title>Genome analysis of Parmales, the sister group of diatoms, reveals the evolutionary specialization of diatoms from phago-mixotrophs to photoautotrophs.</title>
        <authorList>
            <person name="Ban H."/>
            <person name="Sato S."/>
            <person name="Yoshikawa S."/>
            <person name="Yamada K."/>
            <person name="Nakamura Y."/>
            <person name="Ichinomiya M."/>
            <person name="Sato N."/>
            <person name="Blanc-Mathieu R."/>
            <person name="Endo H."/>
            <person name="Kuwata A."/>
            <person name="Ogata H."/>
        </authorList>
    </citation>
    <scope>NUCLEOTIDE SEQUENCE [LARGE SCALE GENOMIC DNA]</scope>
</reference>
<proteinExistence type="predicted"/>
<comment type="caution">
    <text evidence="2">The sequence shown here is derived from an EMBL/GenBank/DDBJ whole genome shotgun (WGS) entry which is preliminary data.</text>
</comment>
<evidence type="ECO:0000313" key="3">
    <source>
        <dbReference type="Proteomes" id="UP001162640"/>
    </source>
</evidence>
<dbReference type="AlphaFoldDB" id="A0A9W6ZRG2"/>
<evidence type="ECO:0000256" key="1">
    <source>
        <dbReference type="SAM" id="MobiDB-lite"/>
    </source>
</evidence>
<feature type="compositionally biased region" description="Low complexity" evidence="1">
    <location>
        <begin position="9"/>
        <end position="19"/>
    </location>
</feature>
<organism evidence="2 3">
    <name type="scientific">Triparma laevis f. inornata</name>
    <dbReference type="NCBI Taxonomy" id="1714386"/>
    <lineage>
        <taxon>Eukaryota</taxon>
        <taxon>Sar</taxon>
        <taxon>Stramenopiles</taxon>
        <taxon>Ochrophyta</taxon>
        <taxon>Bolidophyceae</taxon>
        <taxon>Parmales</taxon>
        <taxon>Triparmaceae</taxon>
        <taxon>Triparma</taxon>
    </lineage>
</organism>
<sequence>MRSSRKQQADAQAQAQPIASFPDVRDDSVTATFKHYENQDMALEAKAFCQGNFASLELGACVGQIVNVAQQVMQQRQREAHAPH</sequence>
<gene>
    <name evidence="2" type="ORF">TL16_g02819</name>
</gene>
<dbReference type="EMBL" id="BLQM01000071">
    <property type="protein sequence ID" value="GMH59384.1"/>
    <property type="molecule type" value="Genomic_DNA"/>
</dbReference>